<proteinExistence type="predicted"/>
<feature type="compositionally biased region" description="Polar residues" evidence="1">
    <location>
        <begin position="287"/>
        <end position="303"/>
    </location>
</feature>
<reference evidence="3 4" key="1">
    <citation type="journal article" date="2008" name="Nature">
        <title>The Phaeodactylum genome reveals the evolutionary history of diatom genomes.</title>
        <authorList>
            <person name="Bowler C."/>
            <person name="Allen A.E."/>
            <person name="Badger J.H."/>
            <person name="Grimwood J."/>
            <person name="Jabbari K."/>
            <person name="Kuo A."/>
            <person name="Maheswari U."/>
            <person name="Martens C."/>
            <person name="Maumus F."/>
            <person name="Otillar R.P."/>
            <person name="Rayko E."/>
            <person name="Salamov A."/>
            <person name="Vandepoele K."/>
            <person name="Beszteri B."/>
            <person name="Gruber A."/>
            <person name="Heijde M."/>
            <person name="Katinka M."/>
            <person name="Mock T."/>
            <person name="Valentin K."/>
            <person name="Verret F."/>
            <person name="Berges J.A."/>
            <person name="Brownlee C."/>
            <person name="Cadoret J.P."/>
            <person name="Chiovitti A."/>
            <person name="Choi C.J."/>
            <person name="Coesel S."/>
            <person name="De Martino A."/>
            <person name="Detter J.C."/>
            <person name="Durkin C."/>
            <person name="Falciatore A."/>
            <person name="Fournet J."/>
            <person name="Haruta M."/>
            <person name="Huysman M.J."/>
            <person name="Jenkins B.D."/>
            <person name="Jiroutova K."/>
            <person name="Jorgensen R.E."/>
            <person name="Joubert Y."/>
            <person name="Kaplan A."/>
            <person name="Kroger N."/>
            <person name="Kroth P.G."/>
            <person name="La Roche J."/>
            <person name="Lindquist E."/>
            <person name="Lommer M."/>
            <person name="Martin-Jezequel V."/>
            <person name="Lopez P.J."/>
            <person name="Lucas S."/>
            <person name="Mangogna M."/>
            <person name="McGinnis K."/>
            <person name="Medlin L.K."/>
            <person name="Montsant A."/>
            <person name="Oudot-Le Secq M.P."/>
            <person name="Napoli C."/>
            <person name="Obornik M."/>
            <person name="Parker M.S."/>
            <person name="Petit J.L."/>
            <person name="Porcel B.M."/>
            <person name="Poulsen N."/>
            <person name="Robison M."/>
            <person name="Rychlewski L."/>
            <person name="Rynearson T.A."/>
            <person name="Schmutz J."/>
            <person name="Shapiro H."/>
            <person name="Siaut M."/>
            <person name="Stanley M."/>
            <person name="Sussman M.R."/>
            <person name="Taylor A.R."/>
            <person name="Vardi A."/>
            <person name="von Dassow P."/>
            <person name="Vyverman W."/>
            <person name="Willis A."/>
            <person name="Wyrwicz L.S."/>
            <person name="Rokhsar D.S."/>
            <person name="Weissenbach J."/>
            <person name="Armbrust E.V."/>
            <person name="Green B.R."/>
            <person name="Van de Peer Y."/>
            <person name="Grigoriev I.V."/>
        </authorList>
    </citation>
    <scope>NUCLEOTIDE SEQUENCE [LARGE SCALE GENOMIC DNA]</scope>
    <source>
        <strain evidence="3 4">CCAP 1055/1</strain>
    </source>
</reference>
<reference evidence="4" key="2">
    <citation type="submission" date="2008-08" db="EMBL/GenBank/DDBJ databases">
        <authorList>
            <consortium name="Diatom Consortium"/>
            <person name="Grigoriev I."/>
            <person name="Grimwood J."/>
            <person name="Kuo A."/>
            <person name="Otillar R.P."/>
            <person name="Salamov A."/>
            <person name="Detter J.C."/>
            <person name="Lindquist E."/>
            <person name="Shapiro H."/>
            <person name="Lucas S."/>
            <person name="Glavina del Rio T."/>
            <person name="Pitluck S."/>
            <person name="Rokhsar D."/>
            <person name="Bowler C."/>
        </authorList>
    </citation>
    <scope>GENOME REANNOTATION</scope>
    <source>
        <strain evidence="4">CCAP 1055/1</strain>
    </source>
</reference>
<evidence type="ECO:0000256" key="2">
    <source>
        <dbReference type="SAM" id="Phobius"/>
    </source>
</evidence>
<gene>
    <name evidence="3" type="ORF">PHATRDRAFT_34555</name>
</gene>
<evidence type="ECO:0008006" key="5">
    <source>
        <dbReference type="Google" id="ProtNLM"/>
    </source>
</evidence>
<accession>B7FV63</accession>
<dbReference type="PaxDb" id="2850-Phatr34555"/>
<dbReference type="Gene3D" id="3.40.50.300">
    <property type="entry name" value="P-loop containing nucleotide triphosphate hydrolases"/>
    <property type="match status" value="1"/>
</dbReference>
<keyword evidence="2" id="KW-0472">Membrane</keyword>
<dbReference type="RefSeq" id="XP_002178870.1">
    <property type="nucleotide sequence ID" value="XM_002178834.1"/>
</dbReference>
<keyword evidence="2" id="KW-0812">Transmembrane</keyword>
<feature type="region of interest" description="Disordered" evidence="1">
    <location>
        <begin position="284"/>
        <end position="303"/>
    </location>
</feature>
<dbReference type="AlphaFoldDB" id="B7FV63"/>
<dbReference type="Proteomes" id="UP000000759">
    <property type="component" value="Chromosome 5"/>
</dbReference>
<dbReference type="GeneID" id="7199507"/>
<dbReference type="eggNOG" id="ENOG502SS43">
    <property type="taxonomic scope" value="Eukaryota"/>
</dbReference>
<dbReference type="SUPFAM" id="SSF52540">
    <property type="entry name" value="P-loop containing nucleoside triphosphate hydrolases"/>
    <property type="match status" value="1"/>
</dbReference>
<name>B7FV63_PHATC</name>
<dbReference type="EMBL" id="CM000608">
    <property type="protein sequence ID" value="EEC49568.1"/>
    <property type="molecule type" value="Genomic_DNA"/>
</dbReference>
<evidence type="ECO:0000256" key="1">
    <source>
        <dbReference type="SAM" id="MobiDB-lite"/>
    </source>
</evidence>
<evidence type="ECO:0000313" key="3">
    <source>
        <dbReference type="EMBL" id="EEC49568.1"/>
    </source>
</evidence>
<dbReference type="OrthoDB" id="47893at2759"/>
<dbReference type="InterPro" id="IPR027417">
    <property type="entry name" value="P-loop_NTPase"/>
</dbReference>
<sequence>MDVHTFGKKHSVARQDSIGCHLEVYGDNVGKDRNETYCQTHSKKDLCILGGWPVNQHDHAARGWRYDRLANNKTRTATKSADPIDNIERLTKNFAVYGPTPLTHSSLNVTNLFLDEHFHERYSFLFSMCRILLSTTIEISNQCTASAKYGRRFLVLSLIFRFLTLQLLAACYSYTSEELVAKILFILGEVDNTTSATTLSKIPCPLCCSAIYRLAVAVVALLVLLSLYQQFFQSTQISLCGISNLSSTTATRQRSNFDSEKHDHWEAIDGDVLRNSDCGRQVPNYKPPSSASTLHQSDNSSSKLCNLEGPGPLPVILMTYGRSGSAVTWQAMSALAGGDVINAQEYTGMGPQDRINFFAKHIDETWAEELFCNERRKHPGAGIIGTKWKPGTLELLTQPPGALGALVWMREHADTTRLVRTIRNPLDIQISTHKHKLAKQSSTQNRLRAHCDMANNERKEACVRDHLKTGTGMELKTDGLVEELQSLLEMEQGIDRFLKALQVPFVSVTYEDLYYPQDGLATTWMQIFGFLGIGPSTNLTMQQVENAITMMPTHGAHHNETLSNYEEVKQTLEDAGLEAMLEPGSAYLQIPVASQAGKKCRSDI</sequence>
<keyword evidence="2" id="KW-1133">Transmembrane helix</keyword>
<dbReference type="HOGENOM" id="CLU_621834_0_0_1"/>
<dbReference type="InParanoid" id="B7FV63"/>
<evidence type="ECO:0000313" key="4">
    <source>
        <dbReference type="Proteomes" id="UP000000759"/>
    </source>
</evidence>
<protein>
    <recommendedName>
        <fullName evidence="5">Sulfotransferase domain-containing protein</fullName>
    </recommendedName>
</protein>
<dbReference type="KEGG" id="pti:PHATRDRAFT_34555"/>
<feature type="transmembrane region" description="Helical" evidence="2">
    <location>
        <begin position="210"/>
        <end position="228"/>
    </location>
</feature>
<organism evidence="3 4">
    <name type="scientific">Phaeodactylum tricornutum (strain CCAP 1055/1)</name>
    <dbReference type="NCBI Taxonomy" id="556484"/>
    <lineage>
        <taxon>Eukaryota</taxon>
        <taxon>Sar</taxon>
        <taxon>Stramenopiles</taxon>
        <taxon>Ochrophyta</taxon>
        <taxon>Bacillariophyta</taxon>
        <taxon>Bacillariophyceae</taxon>
        <taxon>Bacillariophycidae</taxon>
        <taxon>Naviculales</taxon>
        <taxon>Phaeodactylaceae</taxon>
        <taxon>Phaeodactylum</taxon>
    </lineage>
</organism>
<keyword evidence="4" id="KW-1185">Reference proteome</keyword>